<feature type="compositionally biased region" description="Basic and acidic residues" evidence="1">
    <location>
        <begin position="1"/>
        <end position="14"/>
    </location>
</feature>
<evidence type="ECO:0000313" key="2">
    <source>
        <dbReference type="EMBL" id="KAJ7019686.1"/>
    </source>
</evidence>
<gene>
    <name evidence="2" type="ORF">C8F04DRAFT_1197466</name>
</gene>
<name>A0AAD6WQA1_9AGAR</name>
<dbReference type="Proteomes" id="UP001218188">
    <property type="component" value="Unassembled WGS sequence"/>
</dbReference>
<feature type="compositionally biased region" description="Basic and acidic residues" evidence="1">
    <location>
        <begin position="26"/>
        <end position="49"/>
    </location>
</feature>
<organism evidence="2 3">
    <name type="scientific">Mycena alexandri</name>
    <dbReference type="NCBI Taxonomy" id="1745969"/>
    <lineage>
        <taxon>Eukaryota</taxon>
        <taxon>Fungi</taxon>
        <taxon>Dikarya</taxon>
        <taxon>Basidiomycota</taxon>
        <taxon>Agaricomycotina</taxon>
        <taxon>Agaricomycetes</taxon>
        <taxon>Agaricomycetidae</taxon>
        <taxon>Agaricales</taxon>
        <taxon>Marasmiineae</taxon>
        <taxon>Mycenaceae</taxon>
        <taxon>Mycena</taxon>
    </lineage>
</organism>
<dbReference type="EMBL" id="JARJCM010000286">
    <property type="protein sequence ID" value="KAJ7019686.1"/>
    <property type="molecule type" value="Genomic_DNA"/>
</dbReference>
<comment type="caution">
    <text evidence="2">The sequence shown here is derived from an EMBL/GenBank/DDBJ whole genome shotgun (WGS) entry which is preliminary data.</text>
</comment>
<keyword evidence="3" id="KW-1185">Reference proteome</keyword>
<feature type="region of interest" description="Disordered" evidence="1">
    <location>
        <begin position="1"/>
        <end position="65"/>
    </location>
</feature>
<reference evidence="2" key="1">
    <citation type="submission" date="2023-03" db="EMBL/GenBank/DDBJ databases">
        <title>Massive genome expansion in bonnet fungi (Mycena s.s.) driven by repeated elements and novel gene families across ecological guilds.</title>
        <authorList>
            <consortium name="Lawrence Berkeley National Laboratory"/>
            <person name="Harder C.B."/>
            <person name="Miyauchi S."/>
            <person name="Viragh M."/>
            <person name="Kuo A."/>
            <person name="Thoen E."/>
            <person name="Andreopoulos B."/>
            <person name="Lu D."/>
            <person name="Skrede I."/>
            <person name="Drula E."/>
            <person name="Henrissat B."/>
            <person name="Morin E."/>
            <person name="Kohler A."/>
            <person name="Barry K."/>
            <person name="LaButti K."/>
            <person name="Morin E."/>
            <person name="Salamov A."/>
            <person name="Lipzen A."/>
            <person name="Mereny Z."/>
            <person name="Hegedus B."/>
            <person name="Baldrian P."/>
            <person name="Stursova M."/>
            <person name="Weitz H."/>
            <person name="Taylor A."/>
            <person name="Grigoriev I.V."/>
            <person name="Nagy L.G."/>
            <person name="Martin F."/>
            <person name="Kauserud H."/>
        </authorList>
    </citation>
    <scope>NUCLEOTIDE SEQUENCE</scope>
    <source>
        <strain evidence="2">CBHHK200</strain>
    </source>
</reference>
<evidence type="ECO:0000313" key="3">
    <source>
        <dbReference type="Proteomes" id="UP001218188"/>
    </source>
</evidence>
<evidence type="ECO:0000256" key="1">
    <source>
        <dbReference type="SAM" id="MobiDB-lite"/>
    </source>
</evidence>
<feature type="region of interest" description="Disordered" evidence="1">
    <location>
        <begin position="137"/>
        <end position="156"/>
    </location>
</feature>
<feature type="compositionally biased region" description="Polar residues" evidence="1">
    <location>
        <begin position="106"/>
        <end position="116"/>
    </location>
</feature>
<proteinExistence type="predicted"/>
<sequence length="156" mass="17716">MKERIWSRGERSELHQNVPKTGSKWMESEQLRRASELKRSEGRGGDRSPRVSYEGPEFGVDEPKRLSIKESEVESTMGAPDSGVQNLIEDQSTQTWLCMALQGQKTGTEGTWSSEMSGVRPEHMGVYRRPRREPEHGAWEIVGETGVQDHMEENSL</sequence>
<protein>
    <submittedName>
        <fullName evidence="2">Uncharacterized protein</fullName>
    </submittedName>
</protein>
<feature type="compositionally biased region" description="Basic and acidic residues" evidence="1">
    <location>
        <begin position="147"/>
        <end position="156"/>
    </location>
</feature>
<accession>A0AAD6WQA1</accession>
<feature type="region of interest" description="Disordered" evidence="1">
    <location>
        <begin position="106"/>
        <end position="131"/>
    </location>
</feature>
<dbReference type="AlphaFoldDB" id="A0AAD6WQA1"/>